<evidence type="ECO:0000313" key="1">
    <source>
        <dbReference type="EMBL" id="KAG0579565.1"/>
    </source>
</evidence>
<dbReference type="EMBL" id="CM026424">
    <property type="protein sequence ID" value="KAG0579565.1"/>
    <property type="molecule type" value="Genomic_DNA"/>
</dbReference>
<evidence type="ECO:0008006" key="3">
    <source>
        <dbReference type="Google" id="ProtNLM"/>
    </source>
</evidence>
<name>A0A8T0I985_CERPU</name>
<gene>
    <name evidence="1" type="ORF">KC19_4G107200</name>
</gene>
<dbReference type="PANTHER" id="PTHR34943:SF2">
    <property type="entry name" value="PROTEIN COFACTOR ASSEMBLY OF COMPLEX C SUBUNIT B CCB4, CHLOROPLASTIC"/>
    <property type="match status" value="1"/>
</dbReference>
<comment type="caution">
    <text evidence="1">The sequence shown here is derived from an EMBL/GenBank/DDBJ whole genome shotgun (WGS) entry which is preliminary data.</text>
</comment>
<dbReference type="Proteomes" id="UP000822688">
    <property type="component" value="Chromosome 4"/>
</dbReference>
<dbReference type="InterPro" id="IPR044705">
    <property type="entry name" value="CCB4"/>
</dbReference>
<dbReference type="Pfam" id="PF11152">
    <property type="entry name" value="CCB2_CCB4"/>
    <property type="match status" value="1"/>
</dbReference>
<dbReference type="PANTHER" id="PTHR34943">
    <property type="match status" value="1"/>
</dbReference>
<accession>A0A8T0I985</accession>
<dbReference type="AlphaFoldDB" id="A0A8T0I985"/>
<evidence type="ECO:0000313" key="2">
    <source>
        <dbReference type="Proteomes" id="UP000822688"/>
    </source>
</evidence>
<dbReference type="GO" id="GO:0009507">
    <property type="term" value="C:chloroplast"/>
    <property type="evidence" value="ECO:0007669"/>
    <property type="project" value="TreeGrafter"/>
</dbReference>
<reference evidence="1" key="1">
    <citation type="submission" date="2020-06" db="EMBL/GenBank/DDBJ databases">
        <title>WGS assembly of Ceratodon purpureus strain R40.</title>
        <authorList>
            <person name="Carey S.B."/>
            <person name="Jenkins J."/>
            <person name="Shu S."/>
            <person name="Lovell J.T."/>
            <person name="Sreedasyam A."/>
            <person name="Maumus F."/>
            <person name="Tiley G.P."/>
            <person name="Fernandez-Pozo N."/>
            <person name="Barry K."/>
            <person name="Chen C."/>
            <person name="Wang M."/>
            <person name="Lipzen A."/>
            <person name="Daum C."/>
            <person name="Saski C.A."/>
            <person name="Payton A.C."/>
            <person name="Mcbreen J.C."/>
            <person name="Conrad R.E."/>
            <person name="Kollar L.M."/>
            <person name="Olsson S."/>
            <person name="Huttunen S."/>
            <person name="Landis J.B."/>
            <person name="Wickett N.J."/>
            <person name="Johnson M.G."/>
            <person name="Rensing S.A."/>
            <person name="Grimwood J."/>
            <person name="Schmutz J."/>
            <person name="Mcdaniel S.F."/>
        </authorList>
    </citation>
    <scope>NUCLEOTIDE SEQUENCE</scope>
    <source>
        <strain evidence="1">R40</strain>
    </source>
</reference>
<dbReference type="OrthoDB" id="439612at2759"/>
<organism evidence="1 2">
    <name type="scientific">Ceratodon purpureus</name>
    <name type="common">Fire moss</name>
    <name type="synonym">Dicranum purpureum</name>
    <dbReference type="NCBI Taxonomy" id="3225"/>
    <lineage>
        <taxon>Eukaryota</taxon>
        <taxon>Viridiplantae</taxon>
        <taxon>Streptophyta</taxon>
        <taxon>Embryophyta</taxon>
        <taxon>Bryophyta</taxon>
        <taxon>Bryophytina</taxon>
        <taxon>Bryopsida</taxon>
        <taxon>Dicranidae</taxon>
        <taxon>Pseudoditrichales</taxon>
        <taxon>Ditrichaceae</taxon>
        <taxon>Ceratodon</taxon>
    </lineage>
</organism>
<protein>
    <recommendedName>
        <fullName evidence="3">Protein COFACTOR ASSEMBLY OF COMPLEX C SUBUNIT B CCB4, chloroplastic</fullName>
    </recommendedName>
</protein>
<dbReference type="InterPro" id="IPR021325">
    <property type="entry name" value="CCB2/CCB4"/>
</dbReference>
<proteinExistence type="predicted"/>
<keyword evidence="2" id="KW-1185">Reference proteome</keyword>
<sequence length="312" mass="32579">MAATSGLMCISARGVSIAALDCRGFVGRVAAAGRSLPLALRRRGAGGVARCTLETEKKEATKASKVGEGDGWIAENDGLVRSLPLFLGGGALVAVLLNRAFSGIAPVADSSSAQSRSDVLALALAATVLLQGLVWKSIQPRPVVSIEMDGVECFNMEKSLPDEAARELKWVWDALRSATRTKAMVVLYGGGCVLQAGIAATTMDGSAAPVNASEFIKGALYKGVQKSGRQNYLANLILYPGRFELSFLPSNTQAVLLQPLGDDGVLVLASDTIRGFTPADQAWLGTIAEKVDTTLQDWVASSTATVEGQAPL</sequence>
<dbReference type="GO" id="GO:0010190">
    <property type="term" value="P:cytochrome b6f complex assembly"/>
    <property type="evidence" value="ECO:0007669"/>
    <property type="project" value="TreeGrafter"/>
</dbReference>